<dbReference type="Proteomes" id="UP000694541">
    <property type="component" value="Unplaced"/>
</dbReference>
<name>A0A8B9NJ94_9AVES</name>
<dbReference type="AlphaFoldDB" id="A0A8B9NJ94"/>
<evidence type="ECO:0000256" key="1">
    <source>
        <dbReference type="SAM" id="MobiDB-lite"/>
    </source>
</evidence>
<evidence type="ECO:0000313" key="2">
    <source>
        <dbReference type="Ensembl" id="ENSANIP00000022580.1"/>
    </source>
</evidence>
<proteinExistence type="predicted"/>
<dbReference type="Pfam" id="PF01391">
    <property type="entry name" value="Collagen"/>
    <property type="match status" value="1"/>
</dbReference>
<accession>A0A8B9NJ94</accession>
<organism evidence="2 3">
    <name type="scientific">Accipiter nisus</name>
    <name type="common">Eurasian sparrowhawk</name>
    <dbReference type="NCBI Taxonomy" id="211598"/>
    <lineage>
        <taxon>Eukaryota</taxon>
        <taxon>Metazoa</taxon>
        <taxon>Chordata</taxon>
        <taxon>Craniata</taxon>
        <taxon>Vertebrata</taxon>
        <taxon>Euteleostomi</taxon>
        <taxon>Archelosauria</taxon>
        <taxon>Archosauria</taxon>
        <taxon>Dinosauria</taxon>
        <taxon>Saurischia</taxon>
        <taxon>Theropoda</taxon>
        <taxon>Coelurosauria</taxon>
        <taxon>Aves</taxon>
        <taxon>Neognathae</taxon>
        <taxon>Neoaves</taxon>
        <taxon>Telluraves</taxon>
        <taxon>Accipitrimorphae</taxon>
        <taxon>Accipitriformes</taxon>
        <taxon>Accipitridae</taxon>
        <taxon>Accipitrinae</taxon>
        <taxon>Accipiter</taxon>
    </lineage>
</organism>
<reference evidence="2" key="1">
    <citation type="submission" date="2025-08" db="UniProtKB">
        <authorList>
            <consortium name="Ensembl"/>
        </authorList>
    </citation>
    <scope>IDENTIFICATION</scope>
</reference>
<sequence length="111" mass="11669">QYPPGPSKPPLLRSLCARLVARLHKSTREPKSAMIHRCCAGLPGLVGPPGQQGSPGTPGFQGEKGTPGWPGLPGQAGTCTASAIHSELFAIQSGRVPSNIFFKNWHSEFIG</sequence>
<reference evidence="2" key="2">
    <citation type="submission" date="2025-09" db="UniProtKB">
        <authorList>
            <consortium name="Ensembl"/>
        </authorList>
    </citation>
    <scope>IDENTIFICATION</scope>
</reference>
<dbReference type="Ensembl" id="ENSANIT00000023330.1">
    <property type="protein sequence ID" value="ENSANIP00000022580.1"/>
    <property type="gene ID" value="ENSANIG00000015368.1"/>
</dbReference>
<evidence type="ECO:0000313" key="3">
    <source>
        <dbReference type="Proteomes" id="UP000694541"/>
    </source>
</evidence>
<keyword evidence="3" id="KW-1185">Reference proteome</keyword>
<feature type="region of interest" description="Disordered" evidence="1">
    <location>
        <begin position="46"/>
        <end position="76"/>
    </location>
</feature>
<protein>
    <submittedName>
        <fullName evidence="2">Uncharacterized protein</fullName>
    </submittedName>
</protein>
<dbReference type="InterPro" id="IPR008160">
    <property type="entry name" value="Collagen"/>
</dbReference>
<feature type="compositionally biased region" description="Low complexity" evidence="1">
    <location>
        <begin position="46"/>
        <end position="61"/>
    </location>
</feature>